<dbReference type="InterPro" id="IPR012337">
    <property type="entry name" value="RNaseH-like_sf"/>
</dbReference>
<proteinExistence type="inferred from homology"/>
<keyword evidence="2" id="KW-0815">Transposition</keyword>
<evidence type="ECO:0000256" key="3">
    <source>
        <dbReference type="ARBA" id="ARBA00023125"/>
    </source>
</evidence>
<dbReference type="Gene3D" id="3.90.350.10">
    <property type="entry name" value="Transposase Inhibitor Protein From Tn5, Chain A, domain 1"/>
    <property type="match status" value="1"/>
</dbReference>
<evidence type="ECO:0000313" key="7">
    <source>
        <dbReference type="Proteomes" id="UP001596445"/>
    </source>
</evidence>
<sequence length="434" mass="49788">MKLSPDAVRTLLTSVFPSEFIDDCARECGVVERDRDIDIKMLVWTLAVGFAVGGETRSIADYRRAYNAATNQSIAASSFYDRFTENFEQLLSQLLEHALDHVAVPHHVSPEFDRFRDVIAADATIFRLQQLLSEFEATHDDASGVMLYLVHNVTDQSVISEKITDETTHESTLFKTGSWLRGRLFLLDLGFFKYRRFALIDENDGFFVSRLKKSANPLITAAPQTLRGNSLDIEGSQVFDVVGDLHRQYIDVDVVVGFKRREYDEQRSTDSKEFRVVGVRNEDTDEYHLYMTNLPRKEFSASQIATLYRARWEVELLFRELKSRYSLEEFDTSKEHIVRIQITAALLTLVVSRAILRIMVDHAEEQDENVTFPTERWATTFRSYAQLILMELADLYGFPPPNIPELLYQEAKQPAPGRKTLLEEVCRDLTAAEA</sequence>
<protein>
    <submittedName>
        <fullName evidence="6">IS4 family transposase</fullName>
    </submittedName>
</protein>
<dbReference type="EMBL" id="JBHSZI010000001">
    <property type="protein sequence ID" value="MFC7058796.1"/>
    <property type="molecule type" value="Genomic_DNA"/>
</dbReference>
<evidence type="ECO:0000259" key="5">
    <source>
        <dbReference type="Pfam" id="PF01609"/>
    </source>
</evidence>
<keyword evidence="7" id="KW-1185">Reference proteome</keyword>
<dbReference type="Proteomes" id="UP001596445">
    <property type="component" value="Unassembled WGS sequence"/>
</dbReference>
<dbReference type="GO" id="GO:0003677">
    <property type="term" value="F:DNA binding"/>
    <property type="evidence" value="ECO:0007669"/>
    <property type="project" value="UniProtKB-KW"/>
</dbReference>
<dbReference type="GO" id="GO:0032196">
    <property type="term" value="P:transposition"/>
    <property type="evidence" value="ECO:0007669"/>
    <property type="project" value="UniProtKB-KW"/>
</dbReference>
<dbReference type="Pfam" id="PF01609">
    <property type="entry name" value="DDE_Tnp_1"/>
    <property type="match status" value="1"/>
</dbReference>
<reference evidence="6 7" key="1">
    <citation type="journal article" date="2019" name="Int. J. Syst. Evol. Microbiol.">
        <title>The Global Catalogue of Microorganisms (GCM) 10K type strain sequencing project: providing services to taxonomists for standard genome sequencing and annotation.</title>
        <authorList>
            <consortium name="The Broad Institute Genomics Platform"/>
            <consortium name="The Broad Institute Genome Sequencing Center for Infectious Disease"/>
            <person name="Wu L."/>
            <person name="Ma J."/>
        </authorList>
    </citation>
    <scope>NUCLEOTIDE SEQUENCE [LARGE SCALE GENOMIC DNA]</scope>
    <source>
        <strain evidence="6 7">JCM 30072</strain>
    </source>
</reference>
<dbReference type="NCBIfam" id="NF033592">
    <property type="entry name" value="transpos_IS4_1"/>
    <property type="match status" value="1"/>
</dbReference>
<dbReference type="SUPFAM" id="SSF53098">
    <property type="entry name" value="Ribonuclease H-like"/>
    <property type="match status" value="1"/>
</dbReference>
<dbReference type="InterPro" id="IPR002559">
    <property type="entry name" value="Transposase_11"/>
</dbReference>
<dbReference type="PANTHER" id="PTHR33258">
    <property type="entry name" value="TRANSPOSASE INSL FOR INSERTION SEQUENCE ELEMENT IS186A-RELATED"/>
    <property type="match status" value="1"/>
</dbReference>
<dbReference type="AlphaFoldDB" id="A0ABD5W3M8"/>
<evidence type="ECO:0000256" key="1">
    <source>
        <dbReference type="ARBA" id="ARBA00010075"/>
    </source>
</evidence>
<organism evidence="6 7">
    <name type="scientific">Halovenus salina</name>
    <dbReference type="NCBI Taxonomy" id="1510225"/>
    <lineage>
        <taxon>Archaea</taxon>
        <taxon>Methanobacteriati</taxon>
        <taxon>Methanobacteriota</taxon>
        <taxon>Stenosarchaea group</taxon>
        <taxon>Halobacteria</taxon>
        <taxon>Halobacteriales</taxon>
        <taxon>Haloarculaceae</taxon>
        <taxon>Halovenus</taxon>
    </lineage>
</organism>
<comment type="similarity">
    <text evidence="1">Belongs to the transposase 11 family.</text>
</comment>
<keyword evidence="4" id="KW-0233">DNA recombination</keyword>
<evidence type="ECO:0000313" key="6">
    <source>
        <dbReference type="EMBL" id="MFC7058796.1"/>
    </source>
</evidence>
<dbReference type="GeneID" id="76630843"/>
<gene>
    <name evidence="6" type="ORF">ACFQQG_12200</name>
</gene>
<evidence type="ECO:0000256" key="2">
    <source>
        <dbReference type="ARBA" id="ARBA00022578"/>
    </source>
</evidence>
<dbReference type="GO" id="GO:0006310">
    <property type="term" value="P:DNA recombination"/>
    <property type="evidence" value="ECO:0007669"/>
    <property type="project" value="UniProtKB-KW"/>
</dbReference>
<dbReference type="PANTHER" id="PTHR33258:SF1">
    <property type="entry name" value="TRANSPOSASE INSL FOR INSERTION SEQUENCE ELEMENT IS186A-RELATED"/>
    <property type="match status" value="1"/>
</dbReference>
<accession>A0ABD5W3M8</accession>
<keyword evidence="3" id="KW-0238">DNA-binding</keyword>
<evidence type="ECO:0000256" key="4">
    <source>
        <dbReference type="ARBA" id="ARBA00023172"/>
    </source>
</evidence>
<name>A0ABD5W3M8_9EURY</name>
<dbReference type="InterPro" id="IPR047952">
    <property type="entry name" value="Transpos_IS4"/>
</dbReference>
<dbReference type="RefSeq" id="WP_267161525.1">
    <property type="nucleotide sequence ID" value="NZ_CP112972.1"/>
</dbReference>
<comment type="caution">
    <text evidence="6">The sequence shown here is derived from an EMBL/GenBank/DDBJ whole genome shotgun (WGS) entry which is preliminary data.</text>
</comment>
<feature type="domain" description="Transposase IS4-like" evidence="5">
    <location>
        <begin position="115"/>
        <end position="350"/>
    </location>
</feature>